<name>R0KWL5_NOSB1</name>
<comment type="similarity">
    <text evidence="1">Belongs to the BolA/IbaG family.</text>
</comment>
<organism evidence="2 3">
    <name type="scientific">Nosema bombycis (strain CQ1 / CVCC 102059)</name>
    <name type="common">Microsporidian parasite</name>
    <name type="synonym">Pebrine of silkworm</name>
    <dbReference type="NCBI Taxonomy" id="578461"/>
    <lineage>
        <taxon>Eukaryota</taxon>
        <taxon>Fungi</taxon>
        <taxon>Fungi incertae sedis</taxon>
        <taxon>Microsporidia</taxon>
        <taxon>Nosematidae</taxon>
        <taxon>Nosema</taxon>
    </lineage>
</organism>
<dbReference type="AlphaFoldDB" id="R0KWL5"/>
<proteinExistence type="inferred from homology"/>
<evidence type="ECO:0000313" key="3">
    <source>
        <dbReference type="Proteomes" id="UP000016927"/>
    </source>
</evidence>
<reference evidence="2 3" key="1">
    <citation type="journal article" date="2013" name="BMC Genomics">
        <title>Comparative genomics of parasitic silkworm microsporidia reveal an association between genome expansion and host adaptation.</title>
        <authorList>
            <person name="Pan G."/>
            <person name="Xu J."/>
            <person name="Li T."/>
            <person name="Xia Q."/>
            <person name="Liu S.L."/>
            <person name="Zhang G."/>
            <person name="Li S."/>
            <person name="Li C."/>
            <person name="Liu H."/>
            <person name="Yang L."/>
            <person name="Liu T."/>
            <person name="Zhang X."/>
            <person name="Wu Z."/>
            <person name="Fan W."/>
            <person name="Dang X."/>
            <person name="Xiang H."/>
            <person name="Tao M."/>
            <person name="Li Y."/>
            <person name="Hu J."/>
            <person name="Li Z."/>
            <person name="Lin L."/>
            <person name="Luo J."/>
            <person name="Geng L."/>
            <person name="Wang L."/>
            <person name="Long M."/>
            <person name="Wan Y."/>
            <person name="He N."/>
            <person name="Zhang Z."/>
            <person name="Lu C."/>
            <person name="Keeling P.J."/>
            <person name="Wang J."/>
            <person name="Xiang Z."/>
            <person name="Zhou Z."/>
        </authorList>
    </citation>
    <scope>NUCLEOTIDE SEQUENCE [LARGE SCALE GENOMIC DNA]</scope>
    <source>
        <strain evidence="3">CQ1 / CVCC 102059</strain>
    </source>
</reference>
<dbReference type="PANTHER" id="PTHR46230">
    <property type="match status" value="1"/>
</dbReference>
<dbReference type="PANTHER" id="PTHR46230:SF7">
    <property type="entry name" value="BOLA-LIKE PROTEIN 1"/>
    <property type="match status" value="1"/>
</dbReference>
<dbReference type="SUPFAM" id="SSF82657">
    <property type="entry name" value="BolA-like"/>
    <property type="match status" value="1"/>
</dbReference>
<gene>
    <name evidence="2" type="primary">SUFE</name>
    <name evidence="2" type="ORF">NBO_20g0005</name>
</gene>
<dbReference type="Proteomes" id="UP000016927">
    <property type="component" value="Unassembled WGS sequence"/>
</dbReference>
<dbReference type="HOGENOM" id="CLU_109462_2_1_1"/>
<dbReference type="Gene3D" id="3.30.300.90">
    <property type="entry name" value="BolA-like"/>
    <property type="match status" value="1"/>
</dbReference>
<dbReference type="InterPro" id="IPR002634">
    <property type="entry name" value="BolA"/>
</dbReference>
<accession>R0KWL5</accession>
<dbReference type="InterPro" id="IPR036065">
    <property type="entry name" value="BolA-like_sf"/>
</dbReference>
<protein>
    <submittedName>
        <fullName evidence="2">SufE-like protein</fullName>
    </submittedName>
</protein>
<dbReference type="GO" id="GO:0016226">
    <property type="term" value="P:iron-sulfur cluster assembly"/>
    <property type="evidence" value="ECO:0007669"/>
    <property type="project" value="TreeGrafter"/>
</dbReference>
<sequence>MPVELECKILEKLKEEYNPSHLNIENVSYLHFGHESIKGNTSNETHFRITMTSEKFKGVSTINRHKMVYKTLDFAFKMGLHALELKCEI</sequence>
<keyword evidence="3" id="KW-1185">Reference proteome</keyword>
<evidence type="ECO:0000313" key="2">
    <source>
        <dbReference type="EMBL" id="EOB14617.1"/>
    </source>
</evidence>
<dbReference type="STRING" id="578461.R0KWL5"/>
<dbReference type="EMBL" id="KB908928">
    <property type="protein sequence ID" value="EOB14617.1"/>
    <property type="molecule type" value="Genomic_DNA"/>
</dbReference>
<dbReference type="Pfam" id="PF01722">
    <property type="entry name" value="BolA"/>
    <property type="match status" value="1"/>
</dbReference>
<dbReference type="VEuPathDB" id="MicrosporidiaDB:NBO_20g0005"/>
<dbReference type="OrthoDB" id="411584at2759"/>
<dbReference type="PIRSF" id="PIRSF003113">
    <property type="entry name" value="BolA"/>
    <property type="match status" value="1"/>
</dbReference>
<evidence type="ECO:0000256" key="1">
    <source>
        <dbReference type="RuleBase" id="RU003860"/>
    </source>
</evidence>